<dbReference type="EMBL" id="JBBPFD010000017">
    <property type="protein sequence ID" value="KAK7891569.1"/>
    <property type="molecule type" value="Genomic_DNA"/>
</dbReference>
<organism evidence="9 10">
    <name type="scientific">Mugilogobius chulae</name>
    <name type="common">yellowstripe goby</name>
    <dbReference type="NCBI Taxonomy" id="88201"/>
    <lineage>
        <taxon>Eukaryota</taxon>
        <taxon>Metazoa</taxon>
        <taxon>Chordata</taxon>
        <taxon>Craniata</taxon>
        <taxon>Vertebrata</taxon>
        <taxon>Euteleostomi</taxon>
        <taxon>Actinopterygii</taxon>
        <taxon>Neopterygii</taxon>
        <taxon>Teleostei</taxon>
        <taxon>Neoteleostei</taxon>
        <taxon>Acanthomorphata</taxon>
        <taxon>Gobiaria</taxon>
        <taxon>Gobiiformes</taxon>
        <taxon>Gobioidei</taxon>
        <taxon>Gobiidae</taxon>
        <taxon>Gobionellinae</taxon>
        <taxon>Mugilogobius</taxon>
    </lineage>
</organism>
<protein>
    <recommendedName>
        <fullName evidence="2">non-specific serine/threonine protein kinase</fullName>
        <ecNumber evidence="2">2.7.11.1</ecNumber>
    </recommendedName>
</protein>
<dbReference type="InterPro" id="IPR013783">
    <property type="entry name" value="Ig-like_fold"/>
</dbReference>
<dbReference type="AlphaFoldDB" id="A0AAW0N4I1"/>
<dbReference type="SMART" id="SM00409">
    <property type="entry name" value="IG"/>
    <property type="match status" value="1"/>
</dbReference>
<dbReference type="PANTHER" id="PTHR47091">
    <property type="entry name" value="ALPHA-PROTEIN KINASE 2-RELATED"/>
    <property type="match status" value="1"/>
</dbReference>
<dbReference type="FunFam" id="2.60.40.10:FF:000069">
    <property type="entry name" value="Alpha-protein kinase 3"/>
    <property type="match status" value="1"/>
</dbReference>
<feature type="compositionally biased region" description="Polar residues" evidence="7">
    <location>
        <begin position="277"/>
        <end position="302"/>
    </location>
</feature>
<gene>
    <name evidence="9" type="ORF">WMY93_023532</name>
</gene>
<dbReference type="GO" id="GO:0005634">
    <property type="term" value="C:nucleus"/>
    <property type="evidence" value="ECO:0007669"/>
    <property type="project" value="TreeGrafter"/>
</dbReference>
<feature type="compositionally biased region" description="Low complexity" evidence="7">
    <location>
        <begin position="778"/>
        <end position="794"/>
    </location>
</feature>
<comment type="catalytic activity">
    <reaction evidence="5">
        <text>L-threonyl-[protein] + ATP = O-phospho-L-threonyl-[protein] + ADP + H(+)</text>
        <dbReference type="Rhea" id="RHEA:46608"/>
        <dbReference type="Rhea" id="RHEA-COMP:11060"/>
        <dbReference type="Rhea" id="RHEA-COMP:11605"/>
        <dbReference type="ChEBI" id="CHEBI:15378"/>
        <dbReference type="ChEBI" id="CHEBI:30013"/>
        <dbReference type="ChEBI" id="CHEBI:30616"/>
        <dbReference type="ChEBI" id="CHEBI:61977"/>
        <dbReference type="ChEBI" id="CHEBI:456216"/>
        <dbReference type="EC" id="2.7.11.1"/>
    </reaction>
</comment>
<feature type="compositionally biased region" description="Basic and acidic residues" evidence="7">
    <location>
        <begin position="366"/>
        <end position="380"/>
    </location>
</feature>
<sequence length="957" mass="106630">MTSRRPMTRSYSGNGRSSSFSEEEGSSSNGRNTYLSNVRPENSYSRFSHYRPTRSTLCTVMAQLTEDVQPSFETTLKSKAVSENCNVKFTCVVSGYPAPELKWYKDDMEMDRYCGLPKYEIRRNGKTHTLHIYNCTLDDAAIYQVSATNSKGIVSCSGVLEVGTMSEYQIHQRFFAKLKAKAEKKRQDLEDSTKKVDTAEKGPVQNETEQKTPERTPRKRPIPQPKHGPEEPLVGAADMDSQNAAKEPVPASPVTPGVKTDNENALAKKKIKISNGMDAQTDQPSTPKGANVRNDATSNGSDNHYDGGMGLAQFLAETLQSQTTEEKQVTNKEETAETNKNELAHEEDSKQKMEDEMEMETSQLQERSDQEMKEESRENTHPTPPPSRHHGRGPKEQKDHKEHKDHKDHKDHHIPASISSMLHSKDVHESKSRDIPDSPNIPHKTPPSFFLQSENKSETKHKDDSGMSMEDAQLQESTLERSKVTEEQEDMCKTEISVESPGHDTVGGSADQAMEVTAEEPPLSSPKLLIEVSNVTVTSEIAALPVSVTSPVLERAEPRDMTDQEETTETENREVTDLRDTTEHRETSAVEQRDTLAHTETTQHRETSAAEPRDTLAHIETAQLGEMPETEQMVGTIEFIETPKHKEMYENGKALENIETMAQKAIVVTEDREAEAASQEEHKSESDKQAQGELAEQNVAENKLTVTYETPKTDVNILALSKTVEASIESEINQSLKEARIESFMSVERLSFKPPLYPSLSPASLRKFMSKSDKAEDSLSGGSTPTSSLSCESSPRLKRRDSLSLIRSATPEELASGARRKIYIPKTKEDTEDNTNKKDAPYMSPGQAPPQVIRKIRGEPFPDASGHLKLWCQFFNVLSDSIIKWYKEEQEILEIHKSGGDETQVALAIVLASNLDCGVYGCTIKNEYGSDTTDFLLSEDVMAEILLKGRLGSGRGD</sequence>
<reference evidence="10" key="1">
    <citation type="submission" date="2024-04" db="EMBL/GenBank/DDBJ databases">
        <title>Salinicola lusitanus LLJ914,a marine bacterium isolated from the Okinawa Trough.</title>
        <authorList>
            <person name="Li J."/>
        </authorList>
    </citation>
    <scope>NUCLEOTIDE SEQUENCE [LARGE SCALE GENOMIC DNA]</scope>
</reference>
<dbReference type="InterPro" id="IPR007110">
    <property type="entry name" value="Ig-like_dom"/>
</dbReference>
<dbReference type="SUPFAM" id="SSF48726">
    <property type="entry name" value="Immunoglobulin"/>
    <property type="match status" value="2"/>
</dbReference>
<comment type="similarity">
    <text evidence="1">Belongs to the protein kinase superfamily. Alpha-type protein kinase family. ALPK subfamily.</text>
</comment>
<feature type="region of interest" description="Disordered" evidence="7">
    <location>
        <begin position="671"/>
        <end position="697"/>
    </location>
</feature>
<feature type="domain" description="Ig-like" evidence="8">
    <location>
        <begin position="850"/>
        <end position="938"/>
    </location>
</feature>
<feature type="compositionally biased region" description="Basic and acidic residues" evidence="7">
    <location>
        <begin position="478"/>
        <end position="493"/>
    </location>
</feature>
<dbReference type="InterPro" id="IPR003598">
    <property type="entry name" value="Ig_sub2"/>
</dbReference>
<feature type="compositionally biased region" description="Basic and acidic residues" evidence="7">
    <location>
        <begin position="423"/>
        <end position="436"/>
    </location>
</feature>
<feature type="region of interest" description="Disordered" evidence="7">
    <location>
        <begin position="1"/>
        <end position="38"/>
    </location>
</feature>
<keyword evidence="3" id="KW-0677">Repeat</keyword>
<feature type="region of interest" description="Disordered" evidence="7">
    <location>
        <begin position="774"/>
        <end position="803"/>
    </location>
</feature>
<dbReference type="GO" id="GO:0004674">
    <property type="term" value="F:protein serine/threonine kinase activity"/>
    <property type="evidence" value="ECO:0007669"/>
    <property type="project" value="UniProtKB-EC"/>
</dbReference>
<feature type="region of interest" description="Disordered" evidence="7">
    <location>
        <begin position="817"/>
        <end position="849"/>
    </location>
</feature>
<dbReference type="Proteomes" id="UP001460270">
    <property type="component" value="Unassembled WGS sequence"/>
</dbReference>
<keyword evidence="4" id="KW-0393">Immunoglobulin domain</keyword>
<evidence type="ECO:0000259" key="8">
    <source>
        <dbReference type="PROSITE" id="PS50835"/>
    </source>
</evidence>
<dbReference type="Pfam" id="PF07679">
    <property type="entry name" value="I-set"/>
    <property type="match status" value="1"/>
</dbReference>
<dbReference type="Gene3D" id="2.60.40.10">
    <property type="entry name" value="Immunoglobulins"/>
    <property type="match status" value="2"/>
</dbReference>
<dbReference type="GO" id="GO:0055013">
    <property type="term" value="P:cardiac muscle cell development"/>
    <property type="evidence" value="ECO:0007669"/>
    <property type="project" value="TreeGrafter"/>
</dbReference>
<comment type="caution">
    <text evidence="9">The sequence shown here is derived from an EMBL/GenBank/DDBJ whole genome shotgun (WGS) entry which is preliminary data.</text>
</comment>
<evidence type="ECO:0000256" key="7">
    <source>
        <dbReference type="SAM" id="MobiDB-lite"/>
    </source>
</evidence>
<feature type="region of interest" description="Disordered" evidence="7">
    <location>
        <begin position="552"/>
        <end position="615"/>
    </location>
</feature>
<dbReference type="InterPro" id="IPR013098">
    <property type="entry name" value="Ig_I-set"/>
</dbReference>
<feature type="compositionally biased region" description="Basic and acidic residues" evidence="7">
    <location>
        <begin position="324"/>
        <end position="354"/>
    </location>
</feature>
<feature type="compositionally biased region" description="Basic and acidic residues" evidence="7">
    <location>
        <begin position="455"/>
        <end position="465"/>
    </location>
</feature>
<feature type="region of interest" description="Disordered" evidence="7">
    <location>
        <begin position="184"/>
        <end position="509"/>
    </location>
</feature>
<feature type="domain" description="Ig-like" evidence="8">
    <location>
        <begin position="70"/>
        <end position="166"/>
    </location>
</feature>
<feature type="compositionally biased region" description="Basic and acidic residues" evidence="7">
    <location>
        <begin position="826"/>
        <end position="840"/>
    </location>
</feature>
<evidence type="ECO:0000256" key="6">
    <source>
        <dbReference type="ARBA" id="ARBA00048679"/>
    </source>
</evidence>
<keyword evidence="10" id="KW-1185">Reference proteome</keyword>
<dbReference type="SMART" id="SM00408">
    <property type="entry name" value="IGc2"/>
    <property type="match status" value="1"/>
</dbReference>
<feature type="compositionally biased region" description="Low complexity" evidence="7">
    <location>
        <begin position="9"/>
        <end position="32"/>
    </location>
</feature>
<proteinExistence type="inferred from homology"/>
<evidence type="ECO:0000313" key="9">
    <source>
        <dbReference type="EMBL" id="KAK7891569.1"/>
    </source>
</evidence>
<name>A0AAW0N4I1_9GOBI</name>
<dbReference type="InterPro" id="IPR036179">
    <property type="entry name" value="Ig-like_dom_sf"/>
</dbReference>
<evidence type="ECO:0000256" key="1">
    <source>
        <dbReference type="ARBA" id="ARBA00008651"/>
    </source>
</evidence>
<feature type="compositionally biased region" description="Basic and acidic residues" evidence="7">
    <location>
        <begin position="570"/>
        <end position="615"/>
    </location>
</feature>
<feature type="compositionally biased region" description="Basic and acidic residues" evidence="7">
    <location>
        <begin position="671"/>
        <end position="690"/>
    </location>
</feature>
<evidence type="ECO:0000256" key="4">
    <source>
        <dbReference type="ARBA" id="ARBA00023319"/>
    </source>
</evidence>
<evidence type="ECO:0000256" key="2">
    <source>
        <dbReference type="ARBA" id="ARBA00012513"/>
    </source>
</evidence>
<dbReference type="EC" id="2.7.11.1" evidence="2"/>
<comment type="catalytic activity">
    <reaction evidence="6">
        <text>L-seryl-[protein] + ATP = O-phospho-L-seryl-[protein] + ADP + H(+)</text>
        <dbReference type="Rhea" id="RHEA:17989"/>
        <dbReference type="Rhea" id="RHEA-COMP:9863"/>
        <dbReference type="Rhea" id="RHEA-COMP:11604"/>
        <dbReference type="ChEBI" id="CHEBI:15378"/>
        <dbReference type="ChEBI" id="CHEBI:29999"/>
        <dbReference type="ChEBI" id="CHEBI:30616"/>
        <dbReference type="ChEBI" id="CHEBI:83421"/>
        <dbReference type="ChEBI" id="CHEBI:456216"/>
        <dbReference type="EC" id="2.7.11.1"/>
    </reaction>
</comment>
<feature type="compositionally biased region" description="Basic and acidic residues" evidence="7">
    <location>
        <begin position="185"/>
        <end position="200"/>
    </location>
</feature>
<feature type="compositionally biased region" description="Basic and acidic residues" evidence="7">
    <location>
        <begin position="393"/>
        <end position="402"/>
    </location>
</feature>
<evidence type="ECO:0000256" key="5">
    <source>
        <dbReference type="ARBA" id="ARBA00047899"/>
    </source>
</evidence>
<feature type="compositionally biased region" description="Basic residues" evidence="7">
    <location>
        <begin position="403"/>
        <end position="412"/>
    </location>
</feature>
<dbReference type="PANTHER" id="PTHR47091:SF1">
    <property type="entry name" value="ALPHA-PROTEIN KINASE 3"/>
    <property type="match status" value="1"/>
</dbReference>
<dbReference type="InterPro" id="IPR003599">
    <property type="entry name" value="Ig_sub"/>
</dbReference>
<evidence type="ECO:0000256" key="3">
    <source>
        <dbReference type="ARBA" id="ARBA00022737"/>
    </source>
</evidence>
<dbReference type="PROSITE" id="PS50835">
    <property type="entry name" value="IG_LIKE"/>
    <property type="match status" value="2"/>
</dbReference>
<accession>A0AAW0N4I1</accession>
<evidence type="ECO:0000313" key="10">
    <source>
        <dbReference type="Proteomes" id="UP001460270"/>
    </source>
</evidence>